<sequence length="8" mass="932">DVLDLPNF</sequence>
<protein>
    <submittedName>
        <fullName evidence="1">Uncharacterized protein</fullName>
    </submittedName>
</protein>
<evidence type="ECO:0000313" key="1">
    <source>
        <dbReference type="EMBL" id="KAK3752862.1"/>
    </source>
</evidence>
<accession>A0AAE0YPC3</accession>
<comment type="caution">
    <text evidence="1">The sequence shown here is derived from an EMBL/GenBank/DDBJ whole genome shotgun (WGS) entry which is preliminary data.</text>
</comment>
<reference evidence="1" key="1">
    <citation type="journal article" date="2023" name="G3 (Bethesda)">
        <title>A reference genome for the long-term kleptoplast-retaining sea slug Elysia crispata morphotype clarki.</title>
        <authorList>
            <person name="Eastman K.E."/>
            <person name="Pendleton A.L."/>
            <person name="Shaikh M.A."/>
            <person name="Suttiyut T."/>
            <person name="Ogas R."/>
            <person name="Tomko P."/>
            <person name="Gavelis G."/>
            <person name="Widhalm J.R."/>
            <person name="Wisecaver J.H."/>
        </authorList>
    </citation>
    <scope>NUCLEOTIDE SEQUENCE</scope>
    <source>
        <strain evidence="1">ECLA1</strain>
    </source>
</reference>
<keyword evidence="2" id="KW-1185">Reference proteome</keyword>
<name>A0AAE0YPC3_9GAST</name>
<organism evidence="1 2">
    <name type="scientific">Elysia crispata</name>
    <name type="common">lettuce slug</name>
    <dbReference type="NCBI Taxonomy" id="231223"/>
    <lineage>
        <taxon>Eukaryota</taxon>
        <taxon>Metazoa</taxon>
        <taxon>Spiralia</taxon>
        <taxon>Lophotrochozoa</taxon>
        <taxon>Mollusca</taxon>
        <taxon>Gastropoda</taxon>
        <taxon>Heterobranchia</taxon>
        <taxon>Euthyneura</taxon>
        <taxon>Panpulmonata</taxon>
        <taxon>Sacoglossa</taxon>
        <taxon>Placobranchoidea</taxon>
        <taxon>Plakobranchidae</taxon>
        <taxon>Elysia</taxon>
    </lineage>
</organism>
<gene>
    <name evidence="1" type="ORF">RRG08_020960</name>
</gene>
<feature type="non-terminal residue" evidence="1">
    <location>
        <position position="8"/>
    </location>
</feature>
<evidence type="ECO:0000313" key="2">
    <source>
        <dbReference type="Proteomes" id="UP001283361"/>
    </source>
</evidence>
<dbReference type="EMBL" id="JAWDGP010005737">
    <property type="protein sequence ID" value="KAK3752862.1"/>
    <property type="molecule type" value="Genomic_DNA"/>
</dbReference>
<dbReference type="Proteomes" id="UP001283361">
    <property type="component" value="Unassembled WGS sequence"/>
</dbReference>
<proteinExistence type="predicted"/>